<dbReference type="PANTHER" id="PTHR34216">
    <property type="match status" value="1"/>
</dbReference>
<dbReference type="PROSITE" id="PS51677">
    <property type="entry name" value="NODB"/>
    <property type="match status" value="1"/>
</dbReference>
<dbReference type="GO" id="GO:0043708">
    <property type="term" value="P:cell adhesion involved in biofilm formation"/>
    <property type="evidence" value="ECO:0007669"/>
    <property type="project" value="InterPro"/>
</dbReference>
<dbReference type="NCBIfam" id="TIGR03938">
    <property type="entry name" value="deacetyl_PgaB"/>
    <property type="match status" value="1"/>
</dbReference>
<feature type="domain" description="NodB homology" evidence="4">
    <location>
        <begin position="102"/>
        <end position="352"/>
    </location>
</feature>
<dbReference type="RefSeq" id="WP_094826811.1">
    <property type="nucleotide sequence ID" value="NZ_NEVL01000003.1"/>
</dbReference>
<dbReference type="InterPro" id="IPR032772">
    <property type="entry name" value="PGA_deacetylase_PgaB_C"/>
</dbReference>
<feature type="compositionally biased region" description="Low complexity" evidence="2">
    <location>
        <begin position="677"/>
        <end position="686"/>
    </location>
</feature>
<name>A0A261SI28_9BORD</name>
<dbReference type="Pfam" id="PF01522">
    <property type="entry name" value="Polysacc_deac_1"/>
    <property type="match status" value="1"/>
</dbReference>
<evidence type="ECO:0000256" key="1">
    <source>
        <dbReference type="ARBA" id="ARBA00022729"/>
    </source>
</evidence>
<feature type="signal peptide" evidence="3">
    <location>
        <begin position="1"/>
        <end position="25"/>
    </location>
</feature>
<accession>A0A261SI28</accession>
<evidence type="ECO:0000259" key="4">
    <source>
        <dbReference type="PROSITE" id="PS51677"/>
    </source>
</evidence>
<dbReference type="Gene3D" id="3.20.20.80">
    <property type="entry name" value="Glycosidases"/>
    <property type="match status" value="1"/>
</dbReference>
<dbReference type="InterPro" id="IPR051398">
    <property type="entry name" value="Polysacch_Deacetylase"/>
</dbReference>
<dbReference type="Proteomes" id="UP000217005">
    <property type="component" value="Unassembled WGS sequence"/>
</dbReference>
<dbReference type="Pfam" id="PF14883">
    <property type="entry name" value="GHL13"/>
    <property type="match status" value="1"/>
</dbReference>
<organism evidence="5 6">
    <name type="scientific">Bordetella genomosp. 1</name>
    <dbReference type="NCBI Taxonomy" id="1395607"/>
    <lineage>
        <taxon>Bacteria</taxon>
        <taxon>Pseudomonadati</taxon>
        <taxon>Pseudomonadota</taxon>
        <taxon>Betaproteobacteria</taxon>
        <taxon>Burkholderiales</taxon>
        <taxon>Alcaligenaceae</taxon>
        <taxon>Bordetella</taxon>
    </lineage>
</organism>
<dbReference type="AlphaFoldDB" id="A0A261SI28"/>
<dbReference type="InterPro" id="IPR023854">
    <property type="entry name" value="PGA_deacetylase_PgaB"/>
</dbReference>
<dbReference type="GO" id="GO:0005975">
    <property type="term" value="P:carbohydrate metabolic process"/>
    <property type="evidence" value="ECO:0007669"/>
    <property type="project" value="InterPro"/>
</dbReference>
<dbReference type="EMBL" id="NEVL01000003">
    <property type="protein sequence ID" value="OZI36003.1"/>
    <property type="molecule type" value="Genomic_DNA"/>
</dbReference>
<evidence type="ECO:0000313" key="5">
    <source>
        <dbReference type="EMBL" id="OZI36003.1"/>
    </source>
</evidence>
<dbReference type="PANTHER" id="PTHR34216:SF7">
    <property type="entry name" value="POLY-BETA-1,6-N-ACETYL-D-GLUCOSAMINE N-DEACETYLASE"/>
    <property type="match status" value="1"/>
</dbReference>
<keyword evidence="1 3" id="KW-0732">Signal</keyword>
<comment type="caution">
    <text evidence="5">The sequence shown here is derived from an EMBL/GenBank/DDBJ whole genome shotgun (WGS) entry which is preliminary data.</text>
</comment>
<feature type="chain" id="PRO_5012785787" evidence="3">
    <location>
        <begin position="26"/>
        <end position="716"/>
    </location>
</feature>
<reference evidence="5 6" key="1">
    <citation type="submission" date="2017-05" db="EMBL/GenBank/DDBJ databases">
        <title>Complete and WGS of Bordetella genogroups.</title>
        <authorList>
            <person name="Spilker T."/>
            <person name="LiPuma J."/>
        </authorList>
    </citation>
    <scope>NUCLEOTIDE SEQUENCE [LARGE SCALE GENOMIC DNA]</scope>
    <source>
        <strain evidence="5 6">AU17610</strain>
    </source>
</reference>
<evidence type="ECO:0000313" key="6">
    <source>
        <dbReference type="Proteomes" id="UP000217005"/>
    </source>
</evidence>
<protein>
    <submittedName>
        <fullName evidence="5">Poly-beta-1,6-N-acetyl-D-glucosamine N-deacetylase PgaB</fullName>
    </submittedName>
</protein>
<dbReference type="GO" id="GO:0016810">
    <property type="term" value="F:hydrolase activity, acting on carbon-nitrogen (but not peptide) bonds"/>
    <property type="evidence" value="ECO:0007669"/>
    <property type="project" value="InterPro"/>
</dbReference>
<evidence type="ECO:0000256" key="3">
    <source>
        <dbReference type="SAM" id="SignalP"/>
    </source>
</evidence>
<dbReference type="OrthoDB" id="9814639at2"/>
<feature type="region of interest" description="Disordered" evidence="2">
    <location>
        <begin position="672"/>
        <end position="716"/>
    </location>
</feature>
<dbReference type="Gene3D" id="3.20.20.370">
    <property type="entry name" value="Glycoside hydrolase/deacetylase"/>
    <property type="match status" value="1"/>
</dbReference>
<dbReference type="SUPFAM" id="SSF88713">
    <property type="entry name" value="Glycoside hydrolase/deacetylase"/>
    <property type="match status" value="1"/>
</dbReference>
<dbReference type="InterPro" id="IPR002509">
    <property type="entry name" value="NODB_dom"/>
</dbReference>
<sequence>MMNLMRPFVRLLCVCLMLASATVAAQPLPPADPDDGQTFRVLTFHDVRKNVRASFETSPDATAVDESTLVAAFTWLRSAGYHPVSLAQIVAAREGGPALPPKPVLLTFDDGYESVYTVVFPLLKRFQYPAVMALVSGWIDAPAGARFYGGEEAIALPRARFLSWAQAREMAQSGWVELAGHTHALHRGIPANPQGNLLPAATAQRYNAATGRYESEAGYRARIVADLRRNKQEIERQTGAHVRALVWPYGSYNEVAVGAAREAGMPITLTLDDGPNTPDVPLSHMRRGLMNYQDEGPELLRELRSPDPRHAGEIEVNRVMHVDLDYVYDPDPVQQERNLSLLLDRVARMNPSSVFLQAFADPDGDGVADALYFPSRRMPMRADLFNRVAWQLSTRAQVRVYAWMPVSSFKLPASDPAADRLVRQMPGAPAGAADTYRRLSIFDPVARQAILEIYEDLGRHAAFAGVLYHDDGMFNDYEDASPAALQAYASWGLPPDVAAIRASPEAMQRWTRAKTDALIDFTHALSTVLRRWHPVLITARNMYTRPMLEPGSEARFAQDFESFLKAYDYTALEAMPYMEEAPDPDVWLRELARVVAQVPGANARTLFELQSRDWRTGKAIPDAVLARHFALLRKAGVRNLGYYPDDFLNDQPALAAVKPHLSVQQSLGRDFFRDPARAPGAPAPEALIDPPADMLPPGWTHAEPNALPAAPGGAQR</sequence>
<dbReference type="InterPro" id="IPR011330">
    <property type="entry name" value="Glyco_hydro/deAcase_b/a-brl"/>
</dbReference>
<gene>
    <name evidence="5" type="primary">pgaB</name>
    <name evidence="5" type="ORF">CEG14_13270</name>
</gene>
<proteinExistence type="predicted"/>
<evidence type="ECO:0000256" key="2">
    <source>
        <dbReference type="SAM" id="MobiDB-lite"/>
    </source>
</evidence>